<dbReference type="NCBIfam" id="TIGR01496">
    <property type="entry name" value="DHPS"/>
    <property type="match status" value="1"/>
</dbReference>
<dbReference type="EC" id="2.5.1.15" evidence="6"/>
<keyword evidence="13" id="KW-0460">Magnesium</keyword>
<comment type="cofactor">
    <cofactor evidence="2">
        <name>Mg(2+)</name>
        <dbReference type="ChEBI" id="CHEBI:18420"/>
    </cofactor>
</comment>
<evidence type="ECO:0000313" key="21">
    <source>
        <dbReference type="EMBL" id="QCD64654.1"/>
    </source>
</evidence>
<dbReference type="InterPro" id="IPR001645">
    <property type="entry name" value="Folylpolyglutamate_synth"/>
</dbReference>
<dbReference type="GO" id="GO:0046654">
    <property type="term" value="P:tetrahydrofolate biosynthetic process"/>
    <property type="evidence" value="ECO:0007669"/>
    <property type="project" value="TreeGrafter"/>
</dbReference>
<dbReference type="SUPFAM" id="SSF53244">
    <property type="entry name" value="MurD-like peptide ligases, peptide-binding domain"/>
    <property type="match status" value="1"/>
</dbReference>
<dbReference type="Pfam" id="PF02875">
    <property type="entry name" value="Mur_ligase_C"/>
    <property type="match status" value="1"/>
</dbReference>
<dbReference type="SUPFAM" id="SSF51717">
    <property type="entry name" value="Dihydropteroate synthetase-like"/>
    <property type="match status" value="1"/>
</dbReference>
<reference evidence="21 22" key="1">
    <citation type="submission" date="2019-04" db="EMBL/GenBank/DDBJ databases">
        <title>Complete genome sequence of Arthrobacter sp. ZXY-2 associated with effective atrazine degradation and salt adaptation.</title>
        <authorList>
            <person name="Zhao X."/>
        </authorList>
    </citation>
    <scope>NUCLEOTIDE SEQUENCE [LARGE SCALE GENOMIC DNA]</scope>
    <source>
        <strain evidence="22">ZP60</strain>
    </source>
</reference>
<dbReference type="OMA" id="HNPGACE"/>
<comment type="function">
    <text evidence="17">Can complement an H.volcanii mutant strain that is thymidine auxotroph because it lacks the two dihydrofolate reductase genes encoded by hdrA and hdrB.</text>
</comment>
<dbReference type="KEGG" id="halz:E5139_02970"/>
<comment type="pathway">
    <text evidence="3">Cofactor biosynthesis; tetrahydrofolate biosynthesis; 7,8-dihydrofolate from 2-amino-4-hydroxy-6-hydroxymethyl-7,8-dihydropteridine diphosphate and 4-aminobenzoate: step 1/2.</text>
</comment>
<dbReference type="InterPro" id="IPR006390">
    <property type="entry name" value="DHP_synth_dom"/>
</dbReference>
<dbReference type="PANTHER" id="PTHR20941">
    <property type="entry name" value="FOLATE SYNTHESIS PROTEINS"/>
    <property type="match status" value="1"/>
</dbReference>
<dbReference type="Gene3D" id="3.90.190.20">
    <property type="entry name" value="Mur ligase, C-terminal domain"/>
    <property type="match status" value="1"/>
</dbReference>
<evidence type="ECO:0000256" key="13">
    <source>
        <dbReference type="ARBA" id="ARBA00022842"/>
    </source>
</evidence>
<keyword evidence="9 21" id="KW-0808">Transferase</keyword>
<reference evidence="21 22" key="2">
    <citation type="submission" date="2019-04" db="EMBL/GenBank/DDBJ databases">
        <authorList>
            <person name="Yang S."/>
            <person name="Wei W."/>
        </authorList>
    </citation>
    <scope>NUCLEOTIDE SEQUENCE [LARGE SCALE GENOMIC DNA]</scope>
    <source>
        <strain evidence="22">ZP60</strain>
    </source>
</reference>
<dbReference type="InterPro" id="IPR036565">
    <property type="entry name" value="Mur-like_cat_sf"/>
</dbReference>
<comment type="catalytic activity">
    <reaction evidence="16">
        <text>(6S)-5,6,7,8-tetrahydrofolyl-(gamma-L-Glu)(n) + L-glutamate + ATP = (6S)-5,6,7,8-tetrahydrofolyl-(gamma-L-Glu)(n+1) + ADP + phosphate + H(+)</text>
        <dbReference type="Rhea" id="RHEA:10580"/>
        <dbReference type="Rhea" id="RHEA-COMP:14738"/>
        <dbReference type="Rhea" id="RHEA-COMP:14740"/>
        <dbReference type="ChEBI" id="CHEBI:15378"/>
        <dbReference type="ChEBI" id="CHEBI:29985"/>
        <dbReference type="ChEBI" id="CHEBI:30616"/>
        <dbReference type="ChEBI" id="CHEBI:43474"/>
        <dbReference type="ChEBI" id="CHEBI:141005"/>
        <dbReference type="ChEBI" id="CHEBI:456216"/>
        <dbReference type="EC" id="6.3.2.17"/>
    </reaction>
</comment>
<comment type="similarity">
    <text evidence="5">In the C-terminal section; belongs to the DHPS family.</text>
</comment>
<evidence type="ECO:0000256" key="17">
    <source>
        <dbReference type="ARBA" id="ARBA00057011"/>
    </source>
</evidence>
<keyword evidence="14" id="KW-0289">Folate biosynthesis</keyword>
<keyword evidence="11" id="KW-0547">Nucleotide-binding</keyword>
<dbReference type="FunFam" id="3.40.1190.10:FF:000011">
    <property type="entry name" value="Folylpolyglutamate synthase/dihydrofolate synthase"/>
    <property type="match status" value="1"/>
</dbReference>
<dbReference type="Pfam" id="PF08245">
    <property type="entry name" value="Mur_ligase_M"/>
    <property type="match status" value="1"/>
</dbReference>
<keyword evidence="15" id="KW-0511">Multifunctional enzyme</keyword>
<dbReference type="InterPro" id="IPR000489">
    <property type="entry name" value="Pterin-binding_dom"/>
</dbReference>
<sequence length="817" mass="87034">MKFHEAANFLFDLRRFALRPGTEATRSLLAQLGDPHDSLDCVQIAGSNGKGSTARMVERTLREAGLDVGLYTSPHLDDVRERIRVNGRKITESAIVEFVESVEPYVTDRAADGTSPTLFETLTALAYWEFERQSVDVAVIEVGIGGKLDATSVVDPVASAVTTVTLEHTDILGDTVGEIARDKAHVAPADRPLVTATEGDALDAVRDVAGDVVTVADTADGEAGDVSVTDHGREGLEGSVSIAGDEWGVETKLPLLGAHQAINAGIAATLCRQVSDVDEATIARGLRNAHWPGRFEIMGRDPLVVLDGAHNPGGVERVVETLAAFDYDELHVVAGSMVDKDLRAIAGALDGADHVVACEPDRDRAEDEQVVAKAFRDETAASVETRSDVAGAFDVALDGAGEDDCVLVTGSLYAVAEARQRWIRPTIPKRVDGVASARETIDAAHVTDAGAWRMRGKAVHRLLKTRVQPRQAQYLKEELLSLGGDCATSGLNDQDEEMLDVLLMGTMAQFRRLTDKLDGQPYGLASLADELRTALDIQQPDRDRGYPWDDGTAVMGICNITPDSFHDGGEYDAVEDAVSRAESMVAAGVDVLDVGGESTRPGADEIPVEEEIERIVPVIERLADLDAAVAVDTRKAPVARAALDAGADILNDVSGLEDPEMRLVAADYDVPVVVMHSIEVPVDPDSAVDYDDVVEDCIDQLTERVLLAEKAGLDREQIVVDPGLGFGKSAAESFELLGRLEEFQSLGCPILVGHSHKSMFELVGAEAGDCLDATIAGTTLAAERGADIVRVHDVPEAVTAVNVVEAADEPGSFVDEG</sequence>
<feature type="domain" description="Pterin-binding" evidence="20">
    <location>
        <begin position="552"/>
        <end position="802"/>
    </location>
</feature>
<dbReference type="PROSITE" id="PS00793">
    <property type="entry name" value="DHPS_2"/>
    <property type="match status" value="1"/>
</dbReference>
<evidence type="ECO:0000256" key="2">
    <source>
        <dbReference type="ARBA" id="ARBA00001946"/>
    </source>
</evidence>
<dbReference type="InterPro" id="IPR013221">
    <property type="entry name" value="Mur_ligase_cen"/>
</dbReference>
<dbReference type="InterPro" id="IPR018109">
    <property type="entry name" value="Folylpolyglutamate_synth_CS"/>
</dbReference>
<evidence type="ECO:0000256" key="18">
    <source>
        <dbReference type="ARBA" id="ARBA00060901"/>
    </source>
</evidence>
<keyword evidence="12" id="KW-0067">ATP-binding</keyword>
<proteinExistence type="inferred from homology"/>
<dbReference type="Gene3D" id="3.40.1190.10">
    <property type="entry name" value="Mur-like, catalytic domain"/>
    <property type="match status" value="1"/>
</dbReference>
<name>A0A4D6KA29_9EURY</name>
<comment type="similarity">
    <text evidence="18">In the N-terminal section; belongs to the folylpolyglutamate synthase family.</text>
</comment>
<dbReference type="GO" id="GO:0046872">
    <property type="term" value="F:metal ion binding"/>
    <property type="evidence" value="ECO:0007669"/>
    <property type="project" value="UniProtKB-KW"/>
</dbReference>
<gene>
    <name evidence="21" type="primary">folP</name>
    <name evidence="21" type="ORF">E5139_02970</name>
</gene>
<dbReference type="Gene3D" id="3.20.20.20">
    <property type="entry name" value="Dihydropteroate synthase-like"/>
    <property type="match status" value="1"/>
</dbReference>
<evidence type="ECO:0000256" key="16">
    <source>
        <dbReference type="ARBA" id="ARBA00047493"/>
    </source>
</evidence>
<evidence type="ECO:0000256" key="12">
    <source>
        <dbReference type="ARBA" id="ARBA00022840"/>
    </source>
</evidence>
<evidence type="ECO:0000256" key="10">
    <source>
        <dbReference type="ARBA" id="ARBA00022723"/>
    </source>
</evidence>
<dbReference type="EC" id="6.3.2.17" evidence="7"/>
<evidence type="ECO:0000313" key="22">
    <source>
        <dbReference type="Proteomes" id="UP000297053"/>
    </source>
</evidence>
<evidence type="ECO:0000256" key="4">
    <source>
        <dbReference type="ARBA" id="ARBA00005150"/>
    </source>
</evidence>
<dbReference type="InterPro" id="IPR045031">
    <property type="entry name" value="DHP_synth-like"/>
</dbReference>
<protein>
    <recommendedName>
        <fullName evidence="19">Probable bifunctional folylpolyglutamate synthase/dihydropteroate synthase</fullName>
        <ecNumber evidence="6">2.5.1.15</ecNumber>
        <ecNumber evidence="7">6.3.2.17</ecNumber>
    </recommendedName>
</protein>
<dbReference type="GO" id="GO:0004156">
    <property type="term" value="F:dihydropteroate synthase activity"/>
    <property type="evidence" value="ECO:0007669"/>
    <property type="project" value="UniProtKB-EC"/>
</dbReference>
<comment type="pathway">
    <text evidence="4">Cofactor biosynthesis; tetrahydrofolylpolyglutamate biosynthesis.</text>
</comment>
<evidence type="ECO:0000256" key="9">
    <source>
        <dbReference type="ARBA" id="ARBA00022679"/>
    </source>
</evidence>
<dbReference type="EMBL" id="CP039375">
    <property type="protein sequence ID" value="QCD64654.1"/>
    <property type="molecule type" value="Genomic_DNA"/>
</dbReference>
<dbReference type="InterPro" id="IPR004101">
    <property type="entry name" value="Mur_ligase_C"/>
</dbReference>
<dbReference type="GO" id="GO:0046656">
    <property type="term" value="P:folic acid biosynthetic process"/>
    <property type="evidence" value="ECO:0007669"/>
    <property type="project" value="UniProtKB-KW"/>
</dbReference>
<evidence type="ECO:0000256" key="5">
    <source>
        <dbReference type="ARBA" id="ARBA00009951"/>
    </source>
</evidence>
<accession>A0A4D6KA29</accession>
<comment type="catalytic activity">
    <reaction evidence="1">
        <text>(7,8-dihydropterin-6-yl)methyl diphosphate + 4-aminobenzoate = 7,8-dihydropteroate + diphosphate</text>
        <dbReference type="Rhea" id="RHEA:19949"/>
        <dbReference type="ChEBI" id="CHEBI:17836"/>
        <dbReference type="ChEBI" id="CHEBI:17839"/>
        <dbReference type="ChEBI" id="CHEBI:33019"/>
        <dbReference type="ChEBI" id="CHEBI:72950"/>
        <dbReference type="EC" id="2.5.1.15"/>
    </reaction>
</comment>
<dbReference type="GO" id="GO:0004326">
    <property type="term" value="F:tetrahydrofolylpolyglutamate synthase activity"/>
    <property type="evidence" value="ECO:0007669"/>
    <property type="project" value="UniProtKB-EC"/>
</dbReference>
<dbReference type="PANTHER" id="PTHR20941:SF1">
    <property type="entry name" value="FOLIC ACID SYNTHESIS PROTEIN FOL1"/>
    <property type="match status" value="1"/>
</dbReference>
<keyword evidence="10" id="KW-0479">Metal-binding</keyword>
<dbReference type="Pfam" id="PF00809">
    <property type="entry name" value="Pterin_bind"/>
    <property type="match status" value="1"/>
</dbReference>
<evidence type="ECO:0000256" key="11">
    <source>
        <dbReference type="ARBA" id="ARBA00022741"/>
    </source>
</evidence>
<evidence type="ECO:0000256" key="15">
    <source>
        <dbReference type="ARBA" id="ARBA00023268"/>
    </source>
</evidence>
<evidence type="ECO:0000256" key="8">
    <source>
        <dbReference type="ARBA" id="ARBA00022598"/>
    </source>
</evidence>
<dbReference type="NCBIfam" id="TIGR01499">
    <property type="entry name" value="folC"/>
    <property type="match status" value="1"/>
</dbReference>
<dbReference type="GO" id="GO:0005524">
    <property type="term" value="F:ATP binding"/>
    <property type="evidence" value="ECO:0007669"/>
    <property type="project" value="UniProtKB-KW"/>
</dbReference>
<evidence type="ECO:0000259" key="20">
    <source>
        <dbReference type="PROSITE" id="PS50972"/>
    </source>
</evidence>
<evidence type="ECO:0000256" key="3">
    <source>
        <dbReference type="ARBA" id="ARBA00004763"/>
    </source>
</evidence>
<dbReference type="SUPFAM" id="SSF53623">
    <property type="entry name" value="MurD-like peptide ligases, catalytic domain"/>
    <property type="match status" value="1"/>
</dbReference>
<evidence type="ECO:0000256" key="7">
    <source>
        <dbReference type="ARBA" id="ARBA00013025"/>
    </source>
</evidence>
<dbReference type="AlphaFoldDB" id="A0A4D6KA29"/>
<dbReference type="InterPro" id="IPR011005">
    <property type="entry name" value="Dihydropteroate_synth-like_sf"/>
</dbReference>
<dbReference type="Proteomes" id="UP000297053">
    <property type="component" value="Chromosome"/>
</dbReference>
<dbReference type="CDD" id="cd00739">
    <property type="entry name" value="DHPS"/>
    <property type="match status" value="1"/>
</dbReference>
<keyword evidence="8" id="KW-0436">Ligase</keyword>
<evidence type="ECO:0000256" key="1">
    <source>
        <dbReference type="ARBA" id="ARBA00000012"/>
    </source>
</evidence>
<evidence type="ECO:0000256" key="19">
    <source>
        <dbReference type="ARBA" id="ARBA00068433"/>
    </source>
</evidence>
<dbReference type="PROSITE" id="PS50972">
    <property type="entry name" value="PTERIN_BINDING"/>
    <property type="match status" value="1"/>
</dbReference>
<evidence type="ECO:0000256" key="6">
    <source>
        <dbReference type="ARBA" id="ARBA00012458"/>
    </source>
</evidence>
<organism evidence="21 22">
    <name type="scientific">Halomicrobium mukohataei</name>
    <dbReference type="NCBI Taxonomy" id="57705"/>
    <lineage>
        <taxon>Archaea</taxon>
        <taxon>Methanobacteriati</taxon>
        <taxon>Methanobacteriota</taxon>
        <taxon>Stenosarchaea group</taxon>
        <taxon>Halobacteria</taxon>
        <taxon>Halobacteriales</taxon>
        <taxon>Haloarculaceae</taxon>
        <taxon>Halomicrobium</taxon>
    </lineage>
</organism>
<dbReference type="InterPro" id="IPR036615">
    <property type="entry name" value="Mur_ligase_C_dom_sf"/>
</dbReference>
<evidence type="ECO:0000256" key="14">
    <source>
        <dbReference type="ARBA" id="ARBA00022909"/>
    </source>
</evidence>
<dbReference type="PROSITE" id="PS01012">
    <property type="entry name" value="FOLYLPOLYGLU_SYNT_2"/>
    <property type="match status" value="1"/>
</dbReference>